<geneLocation type="mitochondrion" evidence="3"/>
<dbReference type="OrthoDB" id="40579at2759"/>
<dbReference type="Proteomes" id="UP000039324">
    <property type="component" value="Unassembled WGS sequence"/>
</dbReference>
<reference evidence="2 4" key="1">
    <citation type="submission" date="2015-02" db="EMBL/GenBank/DDBJ databases">
        <authorList>
            <person name="Chooi Y.-H."/>
        </authorList>
    </citation>
    <scope>NUCLEOTIDE SEQUENCE [LARGE SCALE GENOMIC DNA]</scope>
    <source>
        <strain evidence="2">E3</strain>
    </source>
</reference>
<sequence>MVAEVGKRLTSCALCARVHARCDGGRPCGRCARLRERECHDQDPASRPKRIGKISRIAGACSQCVRGKARCQRERPCARCCRLGKAYDCVREVEPEPSSCLIEITPISYAIEVPNEIRMYTLNGHRYCNPTLIQRLTDVERQRYCMSIRRLLTDDLIQVVERELAPGVVYPLLSPPVYVGDEPPEFPLSLLTDGTPSLVISVVTGKRTCFKAMSINDAATKLFGYTSADFNRCNKMLCTLTDKFVLSQIWMITHPSYWPTLACIVTHCLLLNHNTMYFPQWGILCKDGSCRTTQAHCLIQCLPRPRSCAASDSYVSMRFIFVFRELPAEPRAYSRHMLPAPSS</sequence>
<dbReference type="PROSITE" id="PS50048">
    <property type="entry name" value="ZN2_CY6_FUNGAL_2"/>
    <property type="match status" value="2"/>
</dbReference>
<dbReference type="InterPro" id="IPR001138">
    <property type="entry name" value="Zn2Cys6_DnaBD"/>
</dbReference>
<dbReference type="SMART" id="SM00066">
    <property type="entry name" value="GAL4"/>
    <property type="match status" value="2"/>
</dbReference>
<keyword evidence="4" id="KW-1185">Reference proteome</keyword>
<dbReference type="PROSITE" id="PS00463">
    <property type="entry name" value="ZN2_CY6_FUNGAL_1"/>
    <property type="match status" value="1"/>
</dbReference>
<evidence type="ECO:0000313" key="2">
    <source>
        <dbReference type="EMBL" id="CEP01243.1"/>
    </source>
</evidence>
<organism evidence="2 4">
    <name type="scientific">Plasmodiophora brassicae</name>
    <name type="common">Clubroot disease agent</name>
    <dbReference type="NCBI Taxonomy" id="37360"/>
    <lineage>
        <taxon>Eukaryota</taxon>
        <taxon>Sar</taxon>
        <taxon>Rhizaria</taxon>
        <taxon>Endomyxa</taxon>
        <taxon>Phytomyxea</taxon>
        <taxon>Plasmodiophorida</taxon>
        <taxon>Plasmodiophoridae</taxon>
        <taxon>Plasmodiophora</taxon>
    </lineage>
</organism>
<dbReference type="Proteomes" id="UP000290189">
    <property type="component" value="Unassembled WGS sequence"/>
</dbReference>
<reference evidence="3 5" key="2">
    <citation type="submission" date="2018-03" db="EMBL/GenBank/DDBJ databases">
        <authorList>
            <person name="Fogelqvist J."/>
        </authorList>
    </citation>
    <scope>NUCLEOTIDE SEQUENCE [LARGE SCALE GENOMIC DNA]</scope>
</reference>
<feature type="domain" description="Zn(2)-C6 fungal-type" evidence="1">
    <location>
        <begin position="11"/>
        <end position="39"/>
    </location>
</feature>
<dbReference type="GO" id="GO:0008270">
    <property type="term" value="F:zinc ion binding"/>
    <property type="evidence" value="ECO:0007669"/>
    <property type="project" value="InterPro"/>
</dbReference>
<evidence type="ECO:0000259" key="1">
    <source>
        <dbReference type="PROSITE" id="PS50048"/>
    </source>
</evidence>
<evidence type="ECO:0000313" key="3">
    <source>
        <dbReference type="EMBL" id="SPR01282.1"/>
    </source>
</evidence>
<name>A0A0G4J0U8_PLABS</name>
<proteinExistence type="predicted"/>
<keyword evidence="3" id="KW-0496">Mitochondrion</keyword>
<evidence type="ECO:0000313" key="5">
    <source>
        <dbReference type="Proteomes" id="UP000290189"/>
    </source>
</evidence>
<dbReference type="EMBL" id="CDSF01000112">
    <property type="protein sequence ID" value="CEP01243.1"/>
    <property type="molecule type" value="Genomic_DNA"/>
</dbReference>
<protein>
    <recommendedName>
        <fullName evidence="1">Zn(2)-C6 fungal-type domain-containing protein</fullName>
    </recommendedName>
</protein>
<dbReference type="GO" id="GO:0000981">
    <property type="term" value="F:DNA-binding transcription factor activity, RNA polymerase II-specific"/>
    <property type="evidence" value="ECO:0007669"/>
    <property type="project" value="InterPro"/>
</dbReference>
<feature type="domain" description="Zn(2)-C6 fungal-type" evidence="1">
    <location>
        <begin position="60"/>
        <end position="91"/>
    </location>
</feature>
<accession>A0A0G4J0U8</accession>
<evidence type="ECO:0000313" key="4">
    <source>
        <dbReference type="Proteomes" id="UP000039324"/>
    </source>
</evidence>
<dbReference type="AlphaFoldDB" id="A0A0G4J0U8"/>
<gene>
    <name evidence="2" type="ORF">PBRA_001849</name>
    <name evidence="3" type="ORF">PLBR_LOCUS8497</name>
</gene>
<dbReference type="EMBL" id="OVEO01000017">
    <property type="protein sequence ID" value="SPR01282.1"/>
    <property type="molecule type" value="Genomic_DNA"/>
</dbReference>